<feature type="compositionally biased region" description="Polar residues" evidence="1">
    <location>
        <begin position="204"/>
        <end position="220"/>
    </location>
</feature>
<evidence type="ECO:0000313" key="3">
    <source>
        <dbReference type="Proteomes" id="UP000298030"/>
    </source>
</evidence>
<feature type="region of interest" description="Disordered" evidence="1">
    <location>
        <begin position="79"/>
        <end position="344"/>
    </location>
</feature>
<feature type="compositionally biased region" description="Polar residues" evidence="1">
    <location>
        <begin position="144"/>
        <end position="154"/>
    </location>
</feature>
<dbReference type="EMBL" id="QPFP01000002">
    <property type="protein sequence ID" value="TEB38739.1"/>
    <property type="molecule type" value="Genomic_DNA"/>
</dbReference>
<feature type="compositionally biased region" description="Basic residues" evidence="1">
    <location>
        <begin position="86"/>
        <end position="101"/>
    </location>
</feature>
<evidence type="ECO:0000313" key="2">
    <source>
        <dbReference type="EMBL" id="TEB38739.1"/>
    </source>
</evidence>
<feature type="compositionally biased region" description="Basic residues" evidence="1">
    <location>
        <begin position="224"/>
        <end position="236"/>
    </location>
</feature>
<sequence length="433" mass="46873">MPFLWAFAQDRNISCVMDVMDIPSASRKDGEAPPPWSSSVFIILSAKAYSSVGFGLSLLAIWFSWALPQGAMPTPALIEAANAPPRKGHRRTRSAGYKRRVTTSPKPSRRLSTPLPLPPAPIYGLQPDPTRPSPNRHVSFVDSPPSTSRQNSASDIPPQSLPPPDSQLFSTDVTASPASFNASLPLPAHLPTPPPEEELRRCNSDSSRLSAAPSNKTPSTPVFRKLRLGFKSKNRKGVQSDKSPELPRTPELDKDALIPADPPQSSTPRKHSFIPPWSHSKKGAPTDPLACLETASTKSNCSLSRQSTSSKGSSNASPTTTSFTLLPKKPTRRTTAPIPRTMPYEAPYFATPPVLPDDSYSSYLRRLPQFEGDMHAPSVPLDSSHSNPNSKIPAPTRESRSLGASSRTRPVPKRRSASEDWSTSSGIRALIAS</sequence>
<gene>
    <name evidence="2" type="ORF">FA13DRAFT_1704455</name>
</gene>
<feature type="region of interest" description="Disordered" evidence="1">
    <location>
        <begin position="371"/>
        <end position="433"/>
    </location>
</feature>
<evidence type="ECO:0000256" key="1">
    <source>
        <dbReference type="SAM" id="MobiDB-lite"/>
    </source>
</evidence>
<dbReference type="AlphaFoldDB" id="A0A4Y7TYT5"/>
<dbReference type="OrthoDB" id="3062721at2759"/>
<feature type="compositionally biased region" description="Low complexity" evidence="1">
    <location>
        <begin position="102"/>
        <end position="114"/>
    </location>
</feature>
<feature type="compositionally biased region" description="Low complexity" evidence="1">
    <location>
        <begin position="333"/>
        <end position="343"/>
    </location>
</feature>
<protein>
    <submittedName>
        <fullName evidence="2">Uncharacterized protein</fullName>
    </submittedName>
</protein>
<feature type="compositionally biased region" description="Polar residues" evidence="1">
    <location>
        <begin position="294"/>
        <end position="324"/>
    </location>
</feature>
<accession>A0A4Y7TYT5</accession>
<proteinExistence type="predicted"/>
<feature type="compositionally biased region" description="Basic and acidic residues" evidence="1">
    <location>
        <begin position="238"/>
        <end position="256"/>
    </location>
</feature>
<dbReference type="Proteomes" id="UP000298030">
    <property type="component" value="Unassembled WGS sequence"/>
</dbReference>
<feature type="compositionally biased region" description="Polar residues" evidence="1">
    <location>
        <begin position="169"/>
        <end position="182"/>
    </location>
</feature>
<organism evidence="2 3">
    <name type="scientific">Coprinellus micaceus</name>
    <name type="common">Glistening ink-cap mushroom</name>
    <name type="synonym">Coprinus micaceus</name>
    <dbReference type="NCBI Taxonomy" id="71717"/>
    <lineage>
        <taxon>Eukaryota</taxon>
        <taxon>Fungi</taxon>
        <taxon>Dikarya</taxon>
        <taxon>Basidiomycota</taxon>
        <taxon>Agaricomycotina</taxon>
        <taxon>Agaricomycetes</taxon>
        <taxon>Agaricomycetidae</taxon>
        <taxon>Agaricales</taxon>
        <taxon>Agaricineae</taxon>
        <taxon>Psathyrellaceae</taxon>
        <taxon>Coprinellus</taxon>
    </lineage>
</organism>
<reference evidence="2 3" key="1">
    <citation type="journal article" date="2019" name="Nat. Ecol. Evol.">
        <title>Megaphylogeny resolves global patterns of mushroom evolution.</title>
        <authorList>
            <person name="Varga T."/>
            <person name="Krizsan K."/>
            <person name="Foldi C."/>
            <person name="Dima B."/>
            <person name="Sanchez-Garcia M."/>
            <person name="Sanchez-Ramirez S."/>
            <person name="Szollosi G.J."/>
            <person name="Szarkandi J.G."/>
            <person name="Papp V."/>
            <person name="Albert L."/>
            <person name="Andreopoulos W."/>
            <person name="Angelini C."/>
            <person name="Antonin V."/>
            <person name="Barry K.W."/>
            <person name="Bougher N.L."/>
            <person name="Buchanan P."/>
            <person name="Buyck B."/>
            <person name="Bense V."/>
            <person name="Catcheside P."/>
            <person name="Chovatia M."/>
            <person name="Cooper J."/>
            <person name="Damon W."/>
            <person name="Desjardin D."/>
            <person name="Finy P."/>
            <person name="Geml J."/>
            <person name="Haridas S."/>
            <person name="Hughes K."/>
            <person name="Justo A."/>
            <person name="Karasinski D."/>
            <person name="Kautmanova I."/>
            <person name="Kiss B."/>
            <person name="Kocsube S."/>
            <person name="Kotiranta H."/>
            <person name="LaButti K.M."/>
            <person name="Lechner B.E."/>
            <person name="Liimatainen K."/>
            <person name="Lipzen A."/>
            <person name="Lukacs Z."/>
            <person name="Mihaltcheva S."/>
            <person name="Morgado L.N."/>
            <person name="Niskanen T."/>
            <person name="Noordeloos M.E."/>
            <person name="Ohm R.A."/>
            <person name="Ortiz-Santana B."/>
            <person name="Ovrebo C."/>
            <person name="Racz N."/>
            <person name="Riley R."/>
            <person name="Savchenko A."/>
            <person name="Shiryaev A."/>
            <person name="Soop K."/>
            <person name="Spirin V."/>
            <person name="Szebenyi C."/>
            <person name="Tomsovsky M."/>
            <person name="Tulloss R.E."/>
            <person name="Uehling J."/>
            <person name="Grigoriev I.V."/>
            <person name="Vagvolgyi C."/>
            <person name="Papp T."/>
            <person name="Martin F.M."/>
            <person name="Miettinen O."/>
            <person name="Hibbett D.S."/>
            <person name="Nagy L.G."/>
        </authorList>
    </citation>
    <scope>NUCLEOTIDE SEQUENCE [LARGE SCALE GENOMIC DNA]</scope>
    <source>
        <strain evidence="2 3">FP101781</strain>
    </source>
</reference>
<dbReference type="STRING" id="71717.A0A4Y7TYT5"/>
<feature type="compositionally biased region" description="Polar residues" evidence="1">
    <location>
        <begin position="381"/>
        <end position="390"/>
    </location>
</feature>
<keyword evidence="3" id="KW-1185">Reference proteome</keyword>
<name>A0A4Y7TYT5_COPMI</name>
<comment type="caution">
    <text evidence="2">The sequence shown here is derived from an EMBL/GenBank/DDBJ whole genome shotgun (WGS) entry which is preliminary data.</text>
</comment>